<dbReference type="Proteomes" id="UP001439008">
    <property type="component" value="Unassembled WGS sequence"/>
</dbReference>
<protein>
    <submittedName>
        <fullName evidence="1">Uncharacterized protein</fullName>
    </submittedName>
</protein>
<proteinExistence type="predicted"/>
<reference evidence="1 2" key="1">
    <citation type="journal article" date="2024" name="BMC Biol.">
        <title>Comparative genomics of Ascetosporea gives new insight into the evolutionary basis for animal parasitism in Rhizaria.</title>
        <authorList>
            <person name="Hiltunen Thoren M."/>
            <person name="Onut-Brannstrom I."/>
            <person name="Alfjorden A."/>
            <person name="Peckova H."/>
            <person name="Swords F."/>
            <person name="Hooper C."/>
            <person name="Holzer A.S."/>
            <person name="Bass D."/>
            <person name="Burki F."/>
        </authorList>
    </citation>
    <scope>NUCLEOTIDE SEQUENCE [LARGE SCALE GENOMIC DNA]</scope>
    <source>
        <strain evidence="1">20-A016</strain>
    </source>
</reference>
<name>A0ABV2AVC2_9EUKA</name>
<comment type="caution">
    <text evidence="1">The sequence shown here is derived from an EMBL/GenBank/DDBJ whole genome shotgun (WGS) entry which is preliminary data.</text>
</comment>
<dbReference type="EMBL" id="JBDODL010007172">
    <property type="protein sequence ID" value="MES1923608.1"/>
    <property type="molecule type" value="Genomic_DNA"/>
</dbReference>
<evidence type="ECO:0000313" key="2">
    <source>
        <dbReference type="Proteomes" id="UP001439008"/>
    </source>
</evidence>
<sequence>MKIDWAVDSNGNPVELTGVDFVKVYTGQNQQCGWLGETSTEVLGITDLHVLDKQP</sequence>
<keyword evidence="2" id="KW-1185">Reference proteome</keyword>
<accession>A0ABV2AVC2</accession>
<evidence type="ECO:0000313" key="1">
    <source>
        <dbReference type="EMBL" id="MES1923608.1"/>
    </source>
</evidence>
<gene>
    <name evidence="1" type="ORF">MHBO_005212</name>
</gene>
<organism evidence="1 2">
    <name type="scientific">Bonamia ostreae</name>
    <dbReference type="NCBI Taxonomy" id="126728"/>
    <lineage>
        <taxon>Eukaryota</taxon>
        <taxon>Sar</taxon>
        <taxon>Rhizaria</taxon>
        <taxon>Endomyxa</taxon>
        <taxon>Ascetosporea</taxon>
        <taxon>Haplosporida</taxon>
        <taxon>Bonamia</taxon>
    </lineage>
</organism>